<feature type="compositionally biased region" description="Basic and acidic residues" evidence="1">
    <location>
        <begin position="54"/>
        <end position="64"/>
    </location>
</feature>
<evidence type="ECO:0000313" key="4">
    <source>
        <dbReference type="EMBL" id="TPE58746.1"/>
    </source>
</evidence>
<protein>
    <submittedName>
        <fullName evidence="4">Uncharacterized protein</fullName>
    </submittedName>
</protein>
<comment type="caution">
    <text evidence="4">The sequence shown here is derived from an EMBL/GenBank/DDBJ whole genome shotgun (WGS) entry which is preliminary data.</text>
</comment>
<feature type="transmembrane region" description="Helical" evidence="2">
    <location>
        <begin position="30"/>
        <end position="49"/>
    </location>
</feature>
<name>A0A501XE23_9SPHN</name>
<evidence type="ECO:0000256" key="1">
    <source>
        <dbReference type="SAM" id="MobiDB-lite"/>
    </source>
</evidence>
<keyword evidence="2" id="KW-1133">Transmembrane helix</keyword>
<feature type="chain" id="PRO_5021504734" evidence="3">
    <location>
        <begin position="21"/>
        <end position="75"/>
    </location>
</feature>
<dbReference type="EMBL" id="VFSU01000034">
    <property type="protein sequence ID" value="TPE58746.1"/>
    <property type="molecule type" value="Genomic_DNA"/>
</dbReference>
<evidence type="ECO:0000256" key="3">
    <source>
        <dbReference type="SAM" id="SignalP"/>
    </source>
</evidence>
<keyword evidence="2" id="KW-0472">Membrane</keyword>
<dbReference type="Proteomes" id="UP000319897">
    <property type="component" value="Unassembled WGS sequence"/>
</dbReference>
<dbReference type="RefSeq" id="WP_140929598.1">
    <property type="nucleotide sequence ID" value="NZ_VFSU01000034.1"/>
</dbReference>
<accession>A0A501XE23</accession>
<keyword evidence="3" id="KW-0732">Signal</keyword>
<reference evidence="4 5" key="1">
    <citation type="submission" date="2019-06" db="EMBL/GenBank/DDBJ databases">
        <authorList>
            <person name="Lee I."/>
            <person name="Jang G.I."/>
            <person name="Hwang C.Y."/>
        </authorList>
    </citation>
    <scope>NUCLEOTIDE SEQUENCE [LARGE SCALE GENOMIC DNA]</scope>
    <source>
        <strain evidence="4 5">PAMC 28131</strain>
    </source>
</reference>
<dbReference type="AlphaFoldDB" id="A0A501XE23"/>
<evidence type="ECO:0000256" key="2">
    <source>
        <dbReference type="SAM" id="Phobius"/>
    </source>
</evidence>
<feature type="region of interest" description="Disordered" evidence="1">
    <location>
        <begin position="54"/>
        <end position="75"/>
    </location>
</feature>
<gene>
    <name evidence="4" type="ORF">FJQ54_17015</name>
</gene>
<sequence>MSIRPIAGLLALSMAGSAQAGTSLNMETTALGAMLLLAALGSGLVVFALQERGRERQKGQEPVRIRQTIRRYNQP</sequence>
<keyword evidence="5" id="KW-1185">Reference proteome</keyword>
<keyword evidence="2" id="KW-0812">Transmembrane</keyword>
<proteinExistence type="predicted"/>
<organism evidence="4 5">
    <name type="scientific">Sandaracinobacter neustonicus</name>
    <dbReference type="NCBI Taxonomy" id="1715348"/>
    <lineage>
        <taxon>Bacteria</taxon>
        <taxon>Pseudomonadati</taxon>
        <taxon>Pseudomonadota</taxon>
        <taxon>Alphaproteobacteria</taxon>
        <taxon>Sphingomonadales</taxon>
        <taxon>Sphingosinicellaceae</taxon>
        <taxon>Sandaracinobacter</taxon>
    </lineage>
</organism>
<feature type="signal peptide" evidence="3">
    <location>
        <begin position="1"/>
        <end position="20"/>
    </location>
</feature>
<evidence type="ECO:0000313" key="5">
    <source>
        <dbReference type="Proteomes" id="UP000319897"/>
    </source>
</evidence>